<reference evidence="2" key="1">
    <citation type="journal article" date="2019" name="Environ. Microbiol.">
        <title>Fungal ecological strategies reflected in gene transcription - a case study of two litter decomposers.</title>
        <authorList>
            <person name="Barbi F."/>
            <person name="Kohler A."/>
            <person name="Barry K."/>
            <person name="Baskaran P."/>
            <person name="Daum C."/>
            <person name="Fauchery L."/>
            <person name="Ihrmark K."/>
            <person name="Kuo A."/>
            <person name="LaButti K."/>
            <person name="Lipzen A."/>
            <person name="Morin E."/>
            <person name="Grigoriev I.V."/>
            <person name="Henrissat B."/>
            <person name="Lindahl B."/>
            <person name="Martin F."/>
        </authorList>
    </citation>
    <scope>NUCLEOTIDE SEQUENCE</scope>
    <source>
        <strain evidence="2">JB14</strain>
    </source>
</reference>
<name>A0A6A4H3R1_9AGAR</name>
<proteinExistence type="predicted"/>
<dbReference type="OrthoDB" id="2747179at2759"/>
<organism evidence="2 3">
    <name type="scientific">Gymnopus androsaceus JB14</name>
    <dbReference type="NCBI Taxonomy" id="1447944"/>
    <lineage>
        <taxon>Eukaryota</taxon>
        <taxon>Fungi</taxon>
        <taxon>Dikarya</taxon>
        <taxon>Basidiomycota</taxon>
        <taxon>Agaricomycotina</taxon>
        <taxon>Agaricomycetes</taxon>
        <taxon>Agaricomycetidae</taxon>
        <taxon>Agaricales</taxon>
        <taxon>Marasmiineae</taxon>
        <taxon>Omphalotaceae</taxon>
        <taxon>Gymnopus</taxon>
    </lineage>
</organism>
<dbReference type="Proteomes" id="UP000799118">
    <property type="component" value="Unassembled WGS sequence"/>
</dbReference>
<evidence type="ECO:0000256" key="1">
    <source>
        <dbReference type="SAM" id="MobiDB-lite"/>
    </source>
</evidence>
<keyword evidence="3" id="KW-1185">Reference proteome</keyword>
<protein>
    <recommendedName>
        <fullName evidence="4">Zinc-finger domain-containing protein</fullName>
    </recommendedName>
</protein>
<evidence type="ECO:0000313" key="3">
    <source>
        <dbReference type="Proteomes" id="UP000799118"/>
    </source>
</evidence>
<gene>
    <name evidence="2" type="ORF">BT96DRAFT_261345</name>
</gene>
<evidence type="ECO:0008006" key="4">
    <source>
        <dbReference type="Google" id="ProtNLM"/>
    </source>
</evidence>
<accession>A0A6A4H3R1</accession>
<evidence type="ECO:0000313" key="2">
    <source>
        <dbReference type="EMBL" id="KAE9392829.1"/>
    </source>
</evidence>
<dbReference type="EMBL" id="ML769587">
    <property type="protein sequence ID" value="KAE9392829.1"/>
    <property type="molecule type" value="Genomic_DNA"/>
</dbReference>
<dbReference type="AlphaFoldDB" id="A0A6A4H3R1"/>
<sequence length="218" mass="23801">MTPALLQHHLKPEEKVLQPEKHEEHAVYISIFDSYPLLRSRPLLQIDSSIISLNPQTSPSLASSSNPNHTNISSPSHNVSYTPSSSFFMSRHLSPSLLPDLRPLRLATASQFLGSSKRLCQYEIPGGGRCADAGCEDIHISRMGGSASMDANVEPGDQDTADYLSTAVPDSWVTAYGSSLTSRLVAALEDTRLNHPTITLEERVARVCDMLQPHPPTT</sequence>
<feature type="region of interest" description="Disordered" evidence="1">
    <location>
        <begin position="56"/>
        <end position="76"/>
    </location>
</feature>